<protein>
    <recommendedName>
        <fullName evidence="9">HSF-type DNA-binding domain-containing protein</fullName>
    </recommendedName>
</protein>
<dbReference type="PROSITE" id="PS00434">
    <property type="entry name" value="HSF_DOMAIN"/>
    <property type="match status" value="1"/>
</dbReference>
<name>A0A8J5YNF1_9ROSI</name>
<dbReference type="EMBL" id="JAHUZN010000012">
    <property type="protein sequence ID" value="KAG8473899.1"/>
    <property type="molecule type" value="Genomic_DNA"/>
</dbReference>
<keyword evidence="3" id="KW-0805">Transcription regulation</keyword>
<evidence type="ECO:0000256" key="7">
    <source>
        <dbReference type="ARBA" id="ARBA00023242"/>
    </source>
</evidence>
<keyword evidence="11" id="KW-1185">Reference proteome</keyword>
<dbReference type="OrthoDB" id="60033at2759"/>
<dbReference type="PANTHER" id="PTHR10015">
    <property type="entry name" value="HEAT SHOCK TRANSCRIPTION FACTOR"/>
    <property type="match status" value="1"/>
</dbReference>
<evidence type="ECO:0000256" key="3">
    <source>
        <dbReference type="ARBA" id="ARBA00023015"/>
    </source>
</evidence>
<organism evidence="10 11">
    <name type="scientific">Gossypium anomalum</name>
    <dbReference type="NCBI Taxonomy" id="47600"/>
    <lineage>
        <taxon>Eukaryota</taxon>
        <taxon>Viridiplantae</taxon>
        <taxon>Streptophyta</taxon>
        <taxon>Embryophyta</taxon>
        <taxon>Tracheophyta</taxon>
        <taxon>Spermatophyta</taxon>
        <taxon>Magnoliopsida</taxon>
        <taxon>eudicotyledons</taxon>
        <taxon>Gunneridae</taxon>
        <taxon>Pentapetalae</taxon>
        <taxon>rosids</taxon>
        <taxon>malvids</taxon>
        <taxon>Malvales</taxon>
        <taxon>Malvaceae</taxon>
        <taxon>Malvoideae</taxon>
        <taxon>Gossypium</taxon>
    </lineage>
</organism>
<evidence type="ECO:0000313" key="10">
    <source>
        <dbReference type="EMBL" id="KAG8473899.1"/>
    </source>
</evidence>
<gene>
    <name evidence="10" type="ORF">CXB51_033863</name>
</gene>
<evidence type="ECO:0000259" key="9">
    <source>
        <dbReference type="PROSITE" id="PS00434"/>
    </source>
</evidence>
<feature type="domain" description="HSF-type DNA-binding" evidence="9">
    <location>
        <begin position="77"/>
        <end position="101"/>
    </location>
</feature>
<dbReference type="InterPro" id="IPR036390">
    <property type="entry name" value="WH_DNA-bd_sf"/>
</dbReference>
<sequence>MNPYFPLKEEFHGSNYSQYEDEPPQPMEGLNDSGPPPFLNKTFNMVDDPSTNCVVSWSRGGSSFVVWDTHSFSSNLLPRFFKHNNFSSFVRQLNTYGFRKIDSEKWEFANEGFIKGQKHLLNSIKRRRNTSQTPVVIQQSLGSCVEDGEVDRSRRDRRVLMMELVKLRQQQHNTRAYIKAMERRLQGTEKKQQQMMPFLAGAMQNPAFLNQLIQQKEKRMEFEEAMCKKRRRLRPVSVVHVGESSRSSGRGSNPVKTEVLEFGDYGYEVKVMEALALEMQEGAGDKDENRERQGKELDQGFWEELLNERFEGGEDEDMNVNVLVDQLGYLGSTPK</sequence>
<dbReference type="SMART" id="SM00415">
    <property type="entry name" value="HSF"/>
    <property type="match status" value="1"/>
</dbReference>
<dbReference type="PANTHER" id="PTHR10015:SF322">
    <property type="entry name" value="HEAT STRESS TRANSCRIPTION FACTOR A-7A"/>
    <property type="match status" value="1"/>
</dbReference>
<dbReference type="GO" id="GO:0000978">
    <property type="term" value="F:RNA polymerase II cis-regulatory region sequence-specific DNA binding"/>
    <property type="evidence" value="ECO:0007669"/>
    <property type="project" value="TreeGrafter"/>
</dbReference>
<evidence type="ECO:0000256" key="4">
    <source>
        <dbReference type="ARBA" id="ARBA00023016"/>
    </source>
</evidence>
<dbReference type="PRINTS" id="PR00056">
    <property type="entry name" value="HSFDOMAIN"/>
</dbReference>
<dbReference type="Gene3D" id="1.10.10.10">
    <property type="entry name" value="Winged helix-like DNA-binding domain superfamily/Winged helix DNA-binding domain"/>
    <property type="match status" value="1"/>
</dbReference>
<evidence type="ECO:0000256" key="2">
    <source>
        <dbReference type="ARBA" id="ARBA00022553"/>
    </source>
</evidence>
<comment type="subcellular location">
    <subcellularLocation>
        <location evidence="1">Nucleus</location>
    </subcellularLocation>
</comment>
<evidence type="ECO:0000313" key="11">
    <source>
        <dbReference type="Proteomes" id="UP000701853"/>
    </source>
</evidence>
<evidence type="ECO:0000256" key="8">
    <source>
        <dbReference type="ARBA" id="ARBA00061350"/>
    </source>
</evidence>
<comment type="caution">
    <text evidence="10">The sequence shown here is derived from an EMBL/GenBank/DDBJ whole genome shotgun (WGS) entry which is preliminary data.</text>
</comment>
<keyword evidence="6" id="KW-0804">Transcription</keyword>
<evidence type="ECO:0000256" key="6">
    <source>
        <dbReference type="ARBA" id="ARBA00023163"/>
    </source>
</evidence>
<dbReference type="SUPFAM" id="SSF46785">
    <property type="entry name" value="Winged helix' DNA-binding domain"/>
    <property type="match status" value="1"/>
</dbReference>
<keyword evidence="7" id="KW-0539">Nucleus</keyword>
<dbReference type="GO" id="GO:0006357">
    <property type="term" value="P:regulation of transcription by RNA polymerase II"/>
    <property type="evidence" value="ECO:0007669"/>
    <property type="project" value="TreeGrafter"/>
</dbReference>
<dbReference type="GO" id="GO:0003700">
    <property type="term" value="F:DNA-binding transcription factor activity"/>
    <property type="evidence" value="ECO:0007669"/>
    <property type="project" value="InterPro"/>
</dbReference>
<reference evidence="10 11" key="1">
    <citation type="journal article" date="2021" name="bioRxiv">
        <title>The Gossypium anomalum genome as a resource for cotton improvement and evolutionary analysis of hybrid incompatibility.</title>
        <authorList>
            <person name="Grover C.E."/>
            <person name="Yuan D."/>
            <person name="Arick M.A."/>
            <person name="Miller E.R."/>
            <person name="Hu G."/>
            <person name="Peterson D.G."/>
            <person name="Wendel J.F."/>
            <person name="Udall J.A."/>
        </authorList>
    </citation>
    <scope>NUCLEOTIDE SEQUENCE [LARGE SCALE GENOMIC DNA]</scope>
    <source>
        <strain evidence="10">JFW-Udall</strain>
        <tissue evidence="10">Leaf</tissue>
    </source>
</reference>
<keyword evidence="2" id="KW-0597">Phosphoprotein</keyword>
<keyword evidence="4" id="KW-0346">Stress response</keyword>
<evidence type="ECO:0000256" key="5">
    <source>
        <dbReference type="ARBA" id="ARBA00023125"/>
    </source>
</evidence>
<keyword evidence="5" id="KW-0238">DNA-binding</keyword>
<dbReference type="FunFam" id="1.10.10.10:FF:000057">
    <property type="entry name" value="Heat shock transcription factor 1"/>
    <property type="match status" value="1"/>
</dbReference>
<dbReference type="Proteomes" id="UP000701853">
    <property type="component" value="Chromosome 12"/>
</dbReference>
<comment type="similarity">
    <text evidence="8">Belongs to the HSF family. Class A subfamily.</text>
</comment>
<proteinExistence type="inferred from homology"/>
<dbReference type="InterPro" id="IPR036388">
    <property type="entry name" value="WH-like_DNA-bd_sf"/>
</dbReference>
<dbReference type="GO" id="GO:0005634">
    <property type="term" value="C:nucleus"/>
    <property type="evidence" value="ECO:0007669"/>
    <property type="project" value="UniProtKB-SubCell"/>
</dbReference>
<dbReference type="GO" id="GO:0034605">
    <property type="term" value="P:cellular response to heat"/>
    <property type="evidence" value="ECO:0007669"/>
    <property type="project" value="TreeGrafter"/>
</dbReference>
<accession>A0A8J5YNF1</accession>
<dbReference type="Pfam" id="PF00447">
    <property type="entry name" value="HSF_DNA-bind"/>
    <property type="match status" value="1"/>
</dbReference>
<dbReference type="AlphaFoldDB" id="A0A8J5YNF1"/>
<evidence type="ECO:0000256" key="1">
    <source>
        <dbReference type="ARBA" id="ARBA00004123"/>
    </source>
</evidence>
<dbReference type="InterPro" id="IPR000232">
    <property type="entry name" value="HSF_DNA-bd"/>
</dbReference>